<comment type="function">
    <text evidence="9">Catalyzes the reduction of all-trans-retinal to all-trans-retinol in the presence of NADPH.</text>
</comment>
<keyword evidence="4" id="KW-0521">NADP</keyword>
<dbReference type="InterPro" id="IPR020904">
    <property type="entry name" value="Sc_DH/Rdtase_CS"/>
</dbReference>
<dbReference type="PRINTS" id="PR00081">
    <property type="entry name" value="GDHRDH"/>
</dbReference>
<keyword evidence="8" id="KW-0472">Membrane</keyword>
<dbReference type="EMBL" id="SRPR01000420">
    <property type="protein sequence ID" value="KAG5953451.1"/>
    <property type="molecule type" value="Genomic_DNA"/>
</dbReference>
<evidence type="ECO:0000256" key="12">
    <source>
        <dbReference type="RuleBase" id="RU000363"/>
    </source>
</evidence>
<evidence type="ECO:0000256" key="8">
    <source>
        <dbReference type="ARBA" id="ARBA00023136"/>
    </source>
</evidence>
<keyword evidence="3" id="KW-0812">Transmembrane</keyword>
<dbReference type="PANTHER" id="PTHR24322:SF736">
    <property type="entry name" value="RETINOL DEHYDROGENASE 10"/>
    <property type="match status" value="1"/>
</dbReference>
<evidence type="ECO:0000256" key="11">
    <source>
        <dbReference type="ARBA" id="ARBA00082544"/>
    </source>
</evidence>
<evidence type="ECO:0000256" key="9">
    <source>
        <dbReference type="ARBA" id="ARBA00059620"/>
    </source>
</evidence>
<evidence type="ECO:0000256" key="2">
    <source>
        <dbReference type="ARBA" id="ARBA00006484"/>
    </source>
</evidence>
<dbReference type="AlphaFoldDB" id="A0A9P7MR30"/>
<evidence type="ECO:0000256" key="1">
    <source>
        <dbReference type="ARBA" id="ARBA00004141"/>
    </source>
</evidence>
<dbReference type="PANTHER" id="PTHR24322">
    <property type="entry name" value="PKSB"/>
    <property type="match status" value="1"/>
</dbReference>
<sequence>MSLLHLIESAPFRGLQKASACVLSPWVSGALLASLICAPDEVRLAVLHHLPLATRALQVLLGVGILSALSRGAGSMAANSWRATAAPGWDWPKEVAVVTGGCSGIGACIVRRLVERGVRVAVLDVQPKPPASGTDDGLKDPDSLVRYYQCDITSPASVAEAADAIRRDLGHPTILVNNAGITRPMPILDMPADVLQKVFAVNTLSHWALVQQFLPHMISLNKGHIMTVASMASFIALSKGADYSASKASALSFHESLALELKHVYKADCVLTSIAHPNFVRTPLVKDFGHQLEQGGIRMLTPEGVAGAITDQIFSRRGAQLLIPEQQAVVSGIRGWPTWMQVVLRDQMGVNTANISVS</sequence>
<protein>
    <recommendedName>
        <fullName evidence="10">Short-chain dehydrogenase/reductase 3</fullName>
    </recommendedName>
    <alternativeName>
        <fullName evidence="11">Retinal short-chain dehydrogenase/reductase 1</fullName>
    </alternativeName>
</protein>
<keyword evidence="15" id="KW-1185">Reference proteome</keyword>
<accession>A0A9P7MR30</accession>
<keyword evidence="5" id="KW-1133">Transmembrane helix</keyword>
<comment type="caution">
    <text evidence="14">The sequence shown here is derived from an EMBL/GenBank/DDBJ whole genome shotgun (WGS) entry which is preliminary data.</text>
</comment>
<evidence type="ECO:0000313" key="15">
    <source>
        <dbReference type="Proteomes" id="UP000742024"/>
    </source>
</evidence>
<dbReference type="GO" id="GO:0016020">
    <property type="term" value="C:membrane"/>
    <property type="evidence" value="ECO:0007669"/>
    <property type="project" value="UniProtKB-SubCell"/>
</dbReference>
<keyword evidence="7" id="KW-0443">Lipid metabolism</keyword>
<evidence type="ECO:0000256" key="3">
    <source>
        <dbReference type="ARBA" id="ARBA00022692"/>
    </source>
</evidence>
<proteinExistence type="inferred from homology"/>
<dbReference type="PRINTS" id="PR00080">
    <property type="entry name" value="SDRFAMILY"/>
</dbReference>
<evidence type="ECO:0000256" key="5">
    <source>
        <dbReference type="ARBA" id="ARBA00022989"/>
    </source>
</evidence>
<evidence type="ECO:0000256" key="7">
    <source>
        <dbReference type="ARBA" id="ARBA00023098"/>
    </source>
</evidence>
<dbReference type="Gene3D" id="3.40.50.720">
    <property type="entry name" value="NAD(P)-binding Rossmann-like Domain"/>
    <property type="match status" value="1"/>
</dbReference>
<evidence type="ECO:0000256" key="4">
    <source>
        <dbReference type="ARBA" id="ARBA00022857"/>
    </source>
</evidence>
<dbReference type="FunFam" id="3.40.50.720:FF:000131">
    <property type="entry name" value="Short-chain dehydrogenase/reductase 3"/>
    <property type="match status" value="1"/>
</dbReference>
<organism evidence="14 16">
    <name type="scientific">Claviceps arundinis</name>
    <dbReference type="NCBI Taxonomy" id="1623583"/>
    <lineage>
        <taxon>Eukaryota</taxon>
        <taxon>Fungi</taxon>
        <taxon>Dikarya</taxon>
        <taxon>Ascomycota</taxon>
        <taxon>Pezizomycotina</taxon>
        <taxon>Sordariomycetes</taxon>
        <taxon>Hypocreomycetidae</taxon>
        <taxon>Hypocreales</taxon>
        <taxon>Clavicipitaceae</taxon>
        <taxon>Claviceps</taxon>
    </lineage>
</organism>
<dbReference type="InterPro" id="IPR036291">
    <property type="entry name" value="NAD(P)-bd_dom_sf"/>
</dbReference>
<dbReference type="GO" id="GO:0052650">
    <property type="term" value="F:all-trans-retinol dehydrogenase (NADP+) activity"/>
    <property type="evidence" value="ECO:0007669"/>
    <property type="project" value="UniProtKB-ARBA"/>
</dbReference>
<dbReference type="SUPFAM" id="SSF51735">
    <property type="entry name" value="NAD(P)-binding Rossmann-fold domains"/>
    <property type="match status" value="1"/>
</dbReference>
<evidence type="ECO:0000256" key="10">
    <source>
        <dbReference type="ARBA" id="ARBA00068717"/>
    </source>
</evidence>
<comment type="subcellular location">
    <subcellularLocation>
        <location evidence="1">Membrane</location>
        <topology evidence="1">Multi-pass membrane protein</topology>
    </subcellularLocation>
</comment>
<dbReference type="Pfam" id="PF00106">
    <property type="entry name" value="adh_short"/>
    <property type="match status" value="1"/>
</dbReference>
<evidence type="ECO:0000313" key="16">
    <source>
        <dbReference type="Proteomes" id="UP000784919"/>
    </source>
</evidence>
<gene>
    <name evidence="14" type="ORF">E4U56_001635</name>
    <name evidence="13" type="ORF">E4U57_005422</name>
</gene>
<dbReference type="Proteomes" id="UP000742024">
    <property type="component" value="Unassembled WGS sequence"/>
</dbReference>
<dbReference type="Proteomes" id="UP000784919">
    <property type="component" value="Unassembled WGS sequence"/>
</dbReference>
<keyword evidence="6" id="KW-0560">Oxidoreductase</keyword>
<reference evidence="14 15" key="1">
    <citation type="journal article" date="2020" name="bioRxiv">
        <title>Whole genome comparisons of ergot fungi reveals the divergence and evolution of species within the genus Claviceps are the result of varying mechanisms driving genome evolution and host range expansion.</title>
        <authorList>
            <person name="Wyka S.A."/>
            <person name="Mondo S.J."/>
            <person name="Liu M."/>
            <person name="Dettman J."/>
            <person name="Nalam V."/>
            <person name="Broders K.D."/>
        </authorList>
    </citation>
    <scope>NUCLEOTIDE SEQUENCE</scope>
    <source>
        <strain evidence="14">CCC 1102</strain>
        <strain evidence="13 15">LM583</strain>
    </source>
</reference>
<evidence type="ECO:0000313" key="14">
    <source>
        <dbReference type="EMBL" id="KAG5965632.1"/>
    </source>
</evidence>
<dbReference type="InterPro" id="IPR002347">
    <property type="entry name" value="SDR_fam"/>
</dbReference>
<name>A0A9P7MR30_9HYPO</name>
<dbReference type="PROSITE" id="PS00061">
    <property type="entry name" value="ADH_SHORT"/>
    <property type="match status" value="1"/>
</dbReference>
<comment type="similarity">
    <text evidence="2 12">Belongs to the short-chain dehydrogenases/reductases (SDR) family.</text>
</comment>
<dbReference type="EMBL" id="SRPS01000148">
    <property type="protein sequence ID" value="KAG5965632.1"/>
    <property type="molecule type" value="Genomic_DNA"/>
</dbReference>
<evidence type="ECO:0000256" key="6">
    <source>
        <dbReference type="ARBA" id="ARBA00023002"/>
    </source>
</evidence>
<evidence type="ECO:0000313" key="13">
    <source>
        <dbReference type="EMBL" id="KAG5953451.1"/>
    </source>
</evidence>
<dbReference type="OrthoDB" id="10253736at2759"/>